<dbReference type="SUPFAM" id="SSF52821">
    <property type="entry name" value="Rhodanese/Cell cycle control phosphatase"/>
    <property type="match status" value="1"/>
</dbReference>
<sequence length="287" mass="31697">MNTSGRVVLRHIFALFLGLMSLSQVVEAREEPFQCKAEADYFESISGFESANSPDESFSCFQSIEDADHERSLIVDVRPSQQFQKARIPRSINLTELELFTAQALRARPILVVDKGFSRTALAQMCAKAKAEGFTRFKILLGGVAAWHASGKPLEGLPEYFPELSSIGPNEFLIELRQNRASVLATDVHIDYLGEISPPDLLISKFDPEGVLDRQLLSHLRRTGTGERYPVVLILGDGLPAKSSPSLQSVFSLRSSVQELASAYQKHLAVSEKRKAVPNRFSCGGVM</sequence>
<dbReference type="InterPro" id="IPR036873">
    <property type="entry name" value="Rhodanese-like_dom_sf"/>
</dbReference>
<dbReference type="PROSITE" id="PS50206">
    <property type="entry name" value="RHODANESE_3"/>
    <property type="match status" value="1"/>
</dbReference>
<dbReference type="CDD" id="cd00158">
    <property type="entry name" value="RHOD"/>
    <property type="match status" value="1"/>
</dbReference>
<dbReference type="Pfam" id="PF00581">
    <property type="entry name" value="Rhodanese"/>
    <property type="match status" value="1"/>
</dbReference>
<evidence type="ECO:0000256" key="1">
    <source>
        <dbReference type="SAM" id="SignalP"/>
    </source>
</evidence>
<organism evidence="3 4">
    <name type="scientific">Marinobacter alkaliphilus</name>
    <dbReference type="NCBI Taxonomy" id="254719"/>
    <lineage>
        <taxon>Bacteria</taxon>
        <taxon>Pseudomonadati</taxon>
        <taxon>Pseudomonadota</taxon>
        <taxon>Gammaproteobacteria</taxon>
        <taxon>Pseudomonadales</taxon>
        <taxon>Marinobacteraceae</taxon>
        <taxon>Marinobacter</taxon>
    </lineage>
</organism>
<dbReference type="SMART" id="SM00450">
    <property type="entry name" value="RHOD"/>
    <property type="match status" value="1"/>
</dbReference>
<protein>
    <submittedName>
        <fullName evidence="3">Rhodanese-like domain-containing protein</fullName>
    </submittedName>
</protein>
<dbReference type="RefSeq" id="WP_342631028.1">
    <property type="nucleotide sequence ID" value="NZ_CP152380.1"/>
</dbReference>
<dbReference type="EMBL" id="CP152380">
    <property type="protein sequence ID" value="XAF53111.1"/>
    <property type="molecule type" value="Genomic_DNA"/>
</dbReference>
<evidence type="ECO:0000313" key="4">
    <source>
        <dbReference type="Proteomes" id="UP001445268"/>
    </source>
</evidence>
<feature type="signal peptide" evidence="1">
    <location>
        <begin position="1"/>
        <end position="28"/>
    </location>
</feature>
<proteinExistence type="predicted"/>
<feature type="chain" id="PRO_5045467808" evidence="1">
    <location>
        <begin position="29"/>
        <end position="287"/>
    </location>
</feature>
<keyword evidence="4" id="KW-1185">Reference proteome</keyword>
<dbReference type="Gene3D" id="3.40.250.10">
    <property type="entry name" value="Rhodanese-like domain"/>
    <property type="match status" value="1"/>
</dbReference>
<evidence type="ECO:0000259" key="2">
    <source>
        <dbReference type="PROSITE" id="PS50206"/>
    </source>
</evidence>
<keyword evidence="1" id="KW-0732">Signal</keyword>
<reference evidence="3 4" key="1">
    <citation type="submission" date="2024-04" db="EMBL/GenBank/DDBJ databases">
        <title>Marinobacter sp. SBY-1.</title>
        <authorList>
            <person name="Pan C."/>
        </authorList>
    </citation>
    <scope>NUCLEOTIDE SEQUENCE [LARGE SCALE GENOMIC DNA]</scope>
    <source>
        <strain evidence="3 4">SBY-1</strain>
    </source>
</reference>
<name>A0ABZ3E0C9_9GAMM</name>
<evidence type="ECO:0000313" key="3">
    <source>
        <dbReference type="EMBL" id="XAF53111.1"/>
    </source>
</evidence>
<gene>
    <name evidence="3" type="ORF">AAGT77_14455</name>
</gene>
<dbReference type="InterPro" id="IPR001763">
    <property type="entry name" value="Rhodanese-like_dom"/>
</dbReference>
<accession>A0ABZ3E0C9</accession>
<feature type="domain" description="Rhodanese" evidence="2">
    <location>
        <begin position="68"/>
        <end position="156"/>
    </location>
</feature>
<dbReference type="Proteomes" id="UP001445268">
    <property type="component" value="Chromosome"/>
</dbReference>